<evidence type="ECO:0000313" key="2">
    <source>
        <dbReference type="Proteomes" id="UP000190312"/>
    </source>
</evidence>
<sequence>MSSTDAGLGNFAILPPELRLCIWDWLFPRHIIGPLKGPPIFKRRRTRLAILRTSKELYAEISHHLYSRISVSIRLNPQKRQWLSFRIPELRLSWRIEEKEDAIQRGYDTFPFHKVPIYIGIHPPNPASPGDLFRLWQNVRSLINILVHAPSIKSVHITSYCSPILFSRLPISMTTPSAVSYQALAGEIIRRELALEVSNINHLGYSRSNLVYQVDLSEPTREVYHGSRKPETVAIPEHTSRLIIRFFKPFDTFNEDLRVENKVAAMTVARSRQAFQDYDFPDTVKGLGGLAFNADGNVCAGPPSFQVVGGPFSSHADFYRGLLDWQLSASDRYELINGWRTSGLRDRLDRFVAEGLDGVLSKLPTGRPTFVQASLGEEAPIHFFSLFALRKHPSYTDLLVSHISILVTEYLHSSHSISGALTVPYSEETGDLREAILHGFPDAENLPTSKPMRQGPAEFGSGRDIQWDLAKVWNDELVNVGALRPSTIDGADDFSRVHWFIEDLAPRLS</sequence>
<dbReference type="Proteomes" id="UP000190312">
    <property type="component" value="Unassembled WGS sequence"/>
</dbReference>
<evidence type="ECO:0008006" key="3">
    <source>
        <dbReference type="Google" id="ProtNLM"/>
    </source>
</evidence>
<comment type="caution">
    <text evidence="1">The sequence shown here is derived from an EMBL/GenBank/DDBJ whole genome shotgun (WGS) entry which is preliminary data.</text>
</comment>
<dbReference type="OrthoDB" id="2831558at2759"/>
<protein>
    <recommendedName>
        <fullName evidence="3">F-box domain-containing protein</fullName>
    </recommendedName>
</protein>
<name>A0A1S9DG29_ASPOZ</name>
<accession>A0A1S9DG29</accession>
<proteinExistence type="predicted"/>
<reference evidence="1 2" key="1">
    <citation type="submission" date="2016-10" db="EMBL/GenBank/DDBJ databases">
        <title>Genome sequencing of Aspergillus oryzae BCC7051.</title>
        <authorList>
            <person name="Thammarongtham C."/>
            <person name="Vorapreeda T."/>
            <person name="Nookaew I."/>
            <person name="Srisuk T."/>
            <person name="Land M."/>
            <person name="Jeennor S."/>
            <person name="Laoteng K."/>
        </authorList>
    </citation>
    <scope>NUCLEOTIDE SEQUENCE [LARGE SCALE GENOMIC DNA]</scope>
    <source>
        <strain evidence="1 2">BCC7051</strain>
    </source>
</reference>
<dbReference type="AlphaFoldDB" id="A0A1S9DG29"/>
<organism evidence="1 2">
    <name type="scientific">Aspergillus oryzae</name>
    <name type="common">Yellow koji mold</name>
    <dbReference type="NCBI Taxonomy" id="5062"/>
    <lineage>
        <taxon>Eukaryota</taxon>
        <taxon>Fungi</taxon>
        <taxon>Dikarya</taxon>
        <taxon>Ascomycota</taxon>
        <taxon>Pezizomycotina</taxon>
        <taxon>Eurotiomycetes</taxon>
        <taxon>Eurotiomycetidae</taxon>
        <taxon>Eurotiales</taxon>
        <taxon>Aspergillaceae</taxon>
        <taxon>Aspergillus</taxon>
        <taxon>Aspergillus subgen. Circumdati</taxon>
    </lineage>
</organism>
<evidence type="ECO:0000313" key="1">
    <source>
        <dbReference type="EMBL" id="OOO07864.1"/>
    </source>
</evidence>
<dbReference type="VEuPathDB" id="FungiDB:AO090010000738"/>
<gene>
    <name evidence="1" type="ORF">OAory_01043640</name>
</gene>
<dbReference type="EMBL" id="MKZY01000006">
    <property type="protein sequence ID" value="OOO07864.1"/>
    <property type="molecule type" value="Genomic_DNA"/>
</dbReference>